<proteinExistence type="predicted"/>
<dbReference type="CDD" id="cd09358">
    <property type="entry name" value="LIM_Mical_like"/>
    <property type="match status" value="1"/>
</dbReference>
<dbReference type="EMBL" id="UYRS01018730">
    <property type="protein sequence ID" value="VDK39585.1"/>
    <property type="molecule type" value="Genomic_DNA"/>
</dbReference>
<feature type="region of interest" description="Disordered" evidence="5">
    <location>
        <begin position="88"/>
        <end position="107"/>
    </location>
</feature>
<keyword evidence="3 4" id="KW-0440">LIM domain</keyword>
<dbReference type="STRING" id="60517.A0A0R3WBT0"/>
<dbReference type="Proteomes" id="UP000282613">
    <property type="component" value="Unassembled WGS sequence"/>
</dbReference>
<dbReference type="Pfam" id="PF00412">
    <property type="entry name" value="LIM"/>
    <property type="match status" value="1"/>
</dbReference>
<feature type="compositionally biased region" description="Low complexity" evidence="5">
    <location>
        <begin position="286"/>
        <end position="300"/>
    </location>
</feature>
<dbReference type="InterPro" id="IPR001781">
    <property type="entry name" value="Znf_LIM"/>
</dbReference>
<evidence type="ECO:0000313" key="9">
    <source>
        <dbReference type="WBParaSite" id="TASK_0000811201-mRNA-1"/>
    </source>
</evidence>
<dbReference type="GO" id="GO:0046872">
    <property type="term" value="F:metal ion binding"/>
    <property type="evidence" value="ECO:0007669"/>
    <property type="project" value="UniProtKB-KW"/>
</dbReference>
<dbReference type="SMART" id="SM00132">
    <property type="entry name" value="LIM"/>
    <property type="match status" value="1"/>
</dbReference>
<evidence type="ECO:0000256" key="4">
    <source>
        <dbReference type="PROSITE-ProRule" id="PRU00125"/>
    </source>
</evidence>
<dbReference type="PANTHER" id="PTHR46074">
    <property type="entry name" value="CYSTEINE-RICH PROTEIN CRIP FAMILY MEMBER"/>
    <property type="match status" value="1"/>
</dbReference>
<dbReference type="PROSITE" id="PS50023">
    <property type="entry name" value="LIM_DOMAIN_2"/>
    <property type="match status" value="1"/>
</dbReference>
<organism evidence="9">
    <name type="scientific">Taenia asiatica</name>
    <name type="common">Asian tapeworm</name>
    <dbReference type="NCBI Taxonomy" id="60517"/>
    <lineage>
        <taxon>Eukaryota</taxon>
        <taxon>Metazoa</taxon>
        <taxon>Spiralia</taxon>
        <taxon>Lophotrochozoa</taxon>
        <taxon>Platyhelminthes</taxon>
        <taxon>Cestoda</taxon>
        <taxon>Eucestoda</taxon>
        <taxon>Cyclophyllidea</taxon>
        <taxon>Taeniidae</taxon>
        <taxon>Taenia</taxon>
    </lineage>
</organism>
<feature type="region of interest" description="Disordered" evidence="5">
    <location>
        <begin position="250"/>
        <end position="308"/>
    </location>
</feature>
<sequence length="372" mass="42921">METAASSTLTLNHPKVCVTRTQIMNKSKSETDPVGELSHVVVRSLSVSEPLDIELRRYQRKLEHTEHMPKRHDSPSVISSASNETFNGRKRWNDFTQRKSRGRSKRRFYEPSVERFPPASVTKSRLRVVQEMPFWRLDANRFRRTVSSFETRERREAKWRHSALQGMPFSHYPWRKIHKLFDEPDPAKIAHRRLKHNQKRKFKQLKVELQQRKVSKENPSTDPKIKLRQRPHSALEKTTAFVEGGVEIITENSPLEDSKQSLSPATTPETPITAKPPIASRPKPATKSSTSTISGTTPSSLRTRVGGSDCQSCERKAYRAESVEALGQVFHSSCFRCAKCARVLQRSNWNHKEGKFYCNPCHRKLTLLTFRH</sequence>
<dbReference type="WBParaSite" id="TASK_0000811201-mRNA-1">
    <property type="protein sequence ID" value="TASK_0000811201-mRNA-1"/>
    <property type="gene ID" value="TASK_0000811201"/>
</dbReference>
<evidence type="ECO:0000256" key="1">
    <source>
        <dbReference type="ARBA" id="ARBA00022723"/>
    </source>
</evidence>
<dbReference type="PANTHER" id="PTHR46074:SF5">
    <property type="entry name" value="LIM DOMAIN-CONTAINING PROTEIN C"/>
    <property type="match status" value="1"/>
</dbReference>
<dbReference type="PROSITE" id="PS00478">
    <property type="entry name" value="LIM_DOMAIN_1"/>
    <property type="match status" value="1"/>
</dbReference>
<evidence type="ECO:0000259" key="6">
    <source>
        <dbReference type="PROSITE" id="PS50023"/>
    </source>
</evidence>
<keyword evidence="1 4" id="KW-0479">Metal-binding</keyword>
<dbReference type="SUPFAM" id="SSF57716">
    <property type="entry name" value="Glucocorticoid receptor-like (DNA-binding domain)"/>
    <property type="match status" value="1"/>
</dbReference>
<feature type="compositionally biased region" description="Basic and acidic residues" evidence="5">
    <location>
        <begin position="64"/>
        <end position="74"/>
    </location>
</feature>
<dbReference type="AlphaFoldDB" id="A0A0R3WBT0"/>
<protein>
    <submittedName>
        <fullName evidence="9">LIM zinc-binding domain-containing protein</fullName>
    </submittedName>
</protein>
<feature type="compositionally biased region" description="Polar residues" evidence="5">
    <location>
        <begin position="250"/>
        <end position="270"/>
    </location>
</feature>
<keyword evidence="2 4" id="KW-0862">Zinc</keyword>
<gene>
    <name evidence="7" type="ORF">TASK_LOCUS8113</name>
</gene>
<evidence type="ECO:0000313" key="8">
    <source>
        <dbReference type="Proteomes" id="UP000282613"/>
    </source>
</evidence>
<keyword evidence="8" id="KW-1185">Reference proteome</keyword>
<feature type="region of interest" description="Disordered" evidence="5">
    <location>
        <begin position="211"/>
        <end position="233"/>
    </location>
</feature>
<name>A0A0R3WBT0_TAEAS</name>
<reference evidence="7 8" key="2">
    <citation type="submission" date="2018-11" db="EMBL/GenBank/DDBJ databases">
        <authorList>
            <consortium name="Pathogen Informatics"/>
        </authorList>
    </citation>
    <scope>NUCLEOTIDE SEQUENCE [LARGE SCALE GENOMIC DNA]</scope>
</reference>
<dbReference type="OrthoDB" id="25414at2759"/>
<evidence type="ECO:0000313" key="7">
    <source>
        <dbReference type="EMBL" id="VDK39585.1"/>
    </source>
</evidence>
<accession>A0A0R3WBT0</accession>
<feature type="domain" description="LIM zinc-binding" evidence="6">
    <location>
        <begin position="308"/>
        <end position="368"/>
    </location>
</feature>
<feature type="region of interest" description="Disordered" evidence="5">
    <location>
        <begin position="64"/>
        <end position="83"/>
    </location>
</feature>
<evidence type="ECO:0000256" key="2">
    <source>
        <dbReference type="ARBA" id="ARBA00022833"/>
    </source>
</evidence>
<evidence type="ECO:0000256" key="3">
    <source>
        <dbReference type="ARBA" id="ARBA00023038"/>
    </source>
</evidence>
<evidence type="ECO:0000256" key="5">
    <source>
        <dbReference type="SAM" id="MobiDB-lite"/>
    </source>
</evidence>
<reference evidence="9" key="1">
    <citation type="submission" date="2017-02" db="UniProtKB">
        <authorList>
            <consortium name="WormBaseParasite"/>
        </authorList>
    </citation>
    <scope>IDENTIFICATION</scope>
</reference>
<dbReference type="Gene3D" id="2.10.110.10">
    <property type="entry name" value="Cysteine Rich Protein"/>
    <property type="match status" value="1"/>
</dbReference>